<dbReference type="InterPro" id="IPR036513">
    <property type="entry name" value="STAS_dom_sf"/>
</dbReference>
<dbReference type="Gene3D" id="3.30.750.24">
    <property type="entry name" value="STAS domain"/>
    <property type="match status" value="1"/>
</dbReference>
<organism evidence="1">
    <name type="scientific">marine sediment metagenome</name>
    <dbReference type="NCBI Taxonomy" id="412755"/>
    <lineage>
        <taxon>unclassified sequences</taxon>
        <taxon>metagenomes</taxon>
        <taxon>ecological metagenomes</taxon>
    </lineage>
</organism>
<dbReference type="AlphaFoldDB" id="X1DPU6"/>
<evidence type="ECO:0000313" key="1">
    <source>
        <dbReference type="EMBL" id="GAH06994.1"/>
    </source>
</evidence>
<comment type="caution">
    <text evidence="1">The sequence shown here is derived from an EMBL/GenBank/DDBJ whole genome shotgun (WGS) entry which is preliminary data.</text>
</comment>
<reference evidence="1" key="1">
    <citation type="journal article" date="2014" name="Front. Microbiol.">
        <title>High frequency of phylogenetically diverse reductive dehalogenase-homologous genes in deep subseafloor sedimentary metagenomes.</title>
        <authorList>
            <person name="Kawai M."/>
            <person name="Futagami T."/>
            <person name="Toyoda A."/>
            <person name="Takaki Y."/>
            <person name="Nishi S."/>
            <person name="Hori S."/>
            <person name="Arai W."/>
            <person name="Tsubouchi T."/>
            <person name="Morono Y."/>
            <person name="Uchiyama I."/>
            <person name="Ito T."/>
            <person name="Fujiyama A."/>
            <person name="Inagaki F."/>
            <person name="Takami H."/>
        </authorList>
    </citation>
    <scope>NUCLEOTIDE SEQUENCE</scope>
    <source>
        <strain evidence="1">Expedition CK06-06</strain>
    </source>
</reference>
<proteinExistence type="predicted"/>
<gene>
    <name evidence="1" type="ORF">S01H4_62552</name>
</gene>
<evidence type="ECO:0008006" key="2">
    <source>
        <dbReference type="Google" id="ProtNLM"/>
    </source>
</evidence>
<protein>
    <recommendedName>
        <fullName evidence="2">STAS domain-containing protein</fullName>
    </recommendedName>
</protein>
<feature type="non-terminal residue" evidence="1">
    <location>
        <position position="1"/>
    </location>
</feature>
<sequence>GYDDLGSTFLTVLERYTADLHKHNSKLMLSGAVSSVIEQLEKTGLIRRIGRENVFADSERIGESVLAAWDAAEKWVTEQPPRPVIEPEMIAKRPND</sequence>
<accession>X1DPU6</accession>
<dbReference type="EMBL" id="BART01037365">
    <property type="protein sequence ID" value="GAH06994.1"/>
    <property type="molecule type" value="Genomic_DNA"/>
</dbReference>
<name>X1DPU6_9ZZZZ</name>